<feature type="domain" description="Major facilitator superfamily (MFS) profile" evidence="7">
    <location>
        <begin position="4"/>
        <end position="386"/>
    </location>
</feature>
<keyword evidence="3 6" id="KW-0812">Transmembrane</keyword>
<feature type="transmembrane region" description="Helical" evidence="6">
    <location>
        <begin position="359"/>
        <end position="380"/>
    </location>
</feature>
<feature type="transmembrane region" description="Helical" evidence="6">
    <location>
        <begin position="158"/>
        <end position="178"/>
    </location>
</feature>
<feature type="transmembrane region" description="Helical" evidence="6">
    <location>
        <begin position="127"/>
        <end position="146"/>
    </location>
</feature>
<feature type="transmembrane region" description="Helical" evidence="6">
    <location>
        <begin position="269"/>
        <end position="288"/>
    </location>
</feature>
<dbReference type="PANTHER" id="PTHR43124:SF3">
    <property type="entry name" value="CHLORAMPHENICOL EFFLUX PUMP RV0191"/>
    <property type="match status" value="1"/>
</dbReference>
<evidence type="ECO:0000313" key="8">
    <source>
        <dbReference type="EMBL" id="KSU70406.1"/>
    </source>
</evidence>
<evidence type="ECO:0000256" key="3">
    <source>
        <dbReference type="ARBA" id="ARBA00022692"/>
    </source>
</evidence>
<feature type="transmembrane region" description="Helical" evidence="6">
    <location>
        <begin position="294"/>
        <end position="311"/>
    </location>
</feature>
<keyword evidence="5 6" id="KW-0472">Membrane</keyword>
<dbReference type="Pfam" id="PF07690">
    <property type="entry name" value="MFS_1"/>
    <property type="match status" value="1"/>
</dbReference>
<accession>A0A0V8I6I5</accession>
<evidence type="ECO:0000256" key="4">
    <source>
        <dbReference type="ARBA" id="ARBA00022989"/>
    </source>
</evidence>
<feature type="transmembrane region" description="Helical" evidence="6">
    <location>
        <begin position="42"/>
        <end position="63"/>
    </location>
</feature>
<sequence length="407" mass="40796">MPVGLIALALGGFGIGLTEFVIAGLLPDVAADFGVSEASAGWFISGYALAVVAGALGLTAAVTRLQRKPVLAGLLVLFIAGNLLSATASDYWPMMLGRVLAALAHGAFFGIGAVVAAAMVPPSRKAGAIALMFTGLTAANVLGVPFGTLLGQAAGWRATFWAITVIGVLALAGILALVPRQAGEADKAGSLRSELLAFRSGQVWLSIAVTILGFGGMFGAFTYIAYTLTEVSGFAASTVPWLLIVFGVGLFAGNTLGGKAADRNVDRTLLVVLAVLALVLVGFALAAANPVLTVAFLVLMGGFGFATVPGLQMRVMKYAPGAPTLASGANIGAFNVGNALGAWLGGVTITAGFGYTSPIWAGAVITLAGVAVMAFAAAAAKRSETRIDAPSEAPDDAAAEAAGVVRV</sequence>
<dbReference type="GO" id="GO:0022857">
    <property type="term" value="F:transmembrane transporter activity"/>
    <property type="evidence" value="ECO:0007669"/>
    <property type="project" value="InterPro"/>
</dbReference>
<feature type="transmembrane region" description="Helical" evidence="6">
    <location>
        <begin position="203"/>
        <end position="226"/>
    </location>
</feature>
<reference evidence="8 9" key="1">
    <citation type="journal article" date="2014" name="Arch. Microbiol.">
        <title>Arthrobacter enclensis sp. nov., isolated from sediment sample.</title>
        <authorList>
            <person name="Dastager S.G."/>
            <person name="Liu Q."/>
            <person name="Tang S.K."/>
            <person name="Krishnamurthi S."/>
            <person name="Lee J.C."/>
            <person name="Li W.J."/>
        </authorList>
    </citation>
    <scope>NUCLEOTIDE SEQUENCE [LARGE SCALE GENOMIC DNA]</scope>
    <source>
        <strain evidence="8 9">NIO-1008</strain>
    </source>
</reference>
<gene>
    <name evidence="8" type="ORF">AS031_17585</name>
</gene>
<proteinExistence type="predicted"/>
<dbReference type="RefSeq" id="WP_058269461.1">
    <property type="nucleotide sequence ID" value="NZ_FMAZ01000009.1"/>
</dbReference>
<evidence type="ECO:0000313" key="9">
    <source>
        <dbReference type="Proteomes" id="UP000053199"/>
    </source>
</evidence>
<evidence type="ECO:0000256" key="6">
    <source>
        <dbReference type="SAM" id="Phobius"/>
    </source>
</evidence>
<dbReference type="OrthoDB" id="9814237at2"/>
<dbReference type="Proteomes" id="UP000053199">
    <property type="component" value="Unassembled WGS sequence"/>
</dbReference>
<protein>
    <submittedName>
        <fullName evidence="8">MFS transporter</fullName>
    </submittedName>
</protein>
<dbReference type="EMBL" id="LNQM01000010">
    <property type="protein sequence ID" value="KSU70406.1"/>
    <property type="molecule type" value="Genomic_DNA"/>
</dbReference>
<dbReference type="InterPro" id="IPR011701">
    <property type="entry name" value="MFS"/>
</dbReference>
<dbReference type="AlphaFoldDB" id="A0A0V8I6I5"/>
<dbReference type="GO" id="GO:0005886">
    <property type="term" value="C:plasma membrane"/>
    <property type="evidence" value="ECO:0007669"/>
    <property type="project" value="UniProtKB-SubCell"/>
</dbReference>
<evidence type="ECO:0000256" key="2">
    <source>
        <dbReference type="ARBA" id="ARBA00022475"/>
    </source>
</evidence>
<dbReference type="STRING" id="993070.AS031_17585"/>
<feature type="transmembrane region" description="Helical" evidence="6">
    <location>
        <begin position="70"/>
        <end position="88"/>
    </location>
</feature>
<dbReference type="CDD" id="cd17324">
    <property type="entry name" value="MFS_NepI_like"/>
    <property type="match status" value="1"/>
</dbReference>
<feature type="transmembrane region" description="Helical" evidence="6">
    <location>
        <begin position="238"/>
        <end position="257"/>
    </location>
</feature>
<dbReference type="InterPro" id="IPR050189">
    <property type="entry name" value="MFS_Efflux_Transporters"/>
</dbReference>
<keyword evidence="9" id="KW-1185">Reference proteome</keyword>
<dbReference type="SUPFAM" id="SSF103473">
    <property type="entry name" value="MFS general substrate transporter"/>
    <property type="match status" value="1"/>
</dbReference>
<evidence type="ECO:0000259" key="7">
    <source>
        <dbReference type="PROSITE" id="PS50850"/>
    </source>
</evidence>
<keyword evidence="2" id="KW-1003">Cell membrane</keyword>
<dbReference type="Gene3D" id="1.20.1250.20">
    <property type="entry name" value="MFS general substrate transporter like domains"/>
    <property type="match status" value="2"/>
</dbReference>
<feature type="transmembrane region" description="Helical" evidence="6">
    <location>
        <begin position="332"/>
        <end position="353"/>
    </location>
</feature>
<comment type="caution">
    <text evidence="8">The sequence shown here is derived from an EMBL/GenBank/DDBJ whole genome shotgun (WGS) entry which is preliminary data.</text>
</comment>
<feature type="transmembrane region" description="Helical" evidence="6">
    <location>
        <begin position="100"/>
        <end position="120"/>
    </location>
</feature>
<dbReference type="PANTHER" id="PTHR43124">
    <property type="entry name" value="PURINE EFFLUX PUMP PBUE"/>
    <property type="match status" value="1"/>
</dbReference>
<organism evidence="8 9">
    <name type="scientific">Pseudarthrobacter enclensis</name>
    <dbReference type="NCBI Taxonomy" id="993070"/>
    <lineage>
        <taxon>Bacteria</taxon>
        <taxon>Bacillati</taxon>
        <taxon>Actinomycetota</taxon>
        <taxon>Actinomycetes</taxon>
        <taxon>Micrococcales</taxon>
        <taxon>Micrococcaceae</taxon>
        <taxon>Pseudarthrobacter</taxon>
    </lineage>
</organism>
<comment type="subcellular location">
    <subcellularLocation>
        <location evidence="1">Cell membrane</location>
        <topology evidence="1">Multi-pass membrane protein</topology>
    </subcellularLocation>
</comment>
<dbReference type="PROSITE" id="PS50850">
    <property type="entry name" value="MFS"/>
    <property type="match status" value="1"/>
</dbReference>
<keyword evidence="4 6" id="KW-1133">Transmembrane helix</keyword>
<evidence type="ECO:0000256" key="5">
    <source>
        <dbReference type="ARBA" id="ARBA00023136"/>
    </source>
</evidence>
<name>A0A0V8I6I5_9MICC</name>
<dbReference type="InterPro" id="IPR036259">
    <property type="entry name" value="MFS_trans_sf"/>
</dbReference>
<evidence type="ECO:0000256" key="1">
    <source>
        <dbReference type="ARBA" id="ARBA00004651"/>
    </source>
</evidence>
<dbReference type="InterPro" id="IPR020846">
    <property type="entry name" value="MFS_dom"/>
</dbReference>